<feature type="domain" description="4Fe-4S ferredoxin-type" evidence="8">
    <location>
        <begin position="21"/>
        <end position="81"/>
    </location>
</feature>
<dbReference type="Gene3D" id="1.10.1060.10">
    <property type="entry name" value="Alpha-helical ferredoxin"/>
    <property type="match status" value="1"/>
</dbReference>
<dbReference type="GeneID" id="15393742"/>
<evidence type="ECO:0000256" key="3">
    <source>
        <dbReference type="ARBA" id="ARBA00022723"/>
    </source>
</evidence>
<gene>
    <name evidence="9" type="ORF">Asulf_02108</name>
</gene>
<keyword evidence="7" id="KW-0472">Membrane</keyword>
<dbReference type="eggNOG" id="arCOG05014">
    <property type="taxonomic scope" value="Archaea"/>
</dbReference>
<dbReference type="Proteomes" id="UP000013307">
    <property type="component" value="Chromosome"/>
</dbReference>
<evidence type="ECO:0000256" key="2">
    <source>
        <dbReference type="ARBA" id="ARBA00022485"/>
    </source>
</evidence>
<comment type="similarity">
    <text evidence="1">Belongs to the HdrC family.</text>
</comment>
<feature type="transmembrane region" description="Helical" evidence="7">
    <location>
        <begin position="113"/>
        <end position="133"/>
    </location>
</feature>
<keyword evidence="7" id="KW-1133">Transmembrane helix</keyword>
<sequence>MKLNPDINFVKDLMKMGGSSLKKCFQCATCSVVCPLSPDDNPYPRKEMIWAQWGLKDKLLKDPDIWLCHQCNDCSINCPRGAKPGEALNAIRNYIFYEYSTPKFMGKLFTSPVYLPILIAIPIILLYAFLQIPGVLLQPEGEGVVYGNFINHLAIEVAGMLLGAYVIVVALISFYKYWKAIGMSSGMVYEVERGLEGKTTMKAGGFWYEFWNALRLILKHSRFAECSENKYRYYAHLGAFYGFILLGISTLGAVAYMYLLGVKELALPVYDPVKIIGNIGFLLIFGGMTWIVYTRLANSDRAGKPSYQDWFFITDLYLVIITGILMEILRFANAAEIAYPLYMVHLVLVFMLLAYAPYSKFAHLMYRGLAYMHARKTGRLVEK</sequence>
<dbReference type="EMBL" id="CP005290">
    <property type="protein sequence ID" value="AGK62066.1"/>
    <property type="molecule type" value="Genomic_DNA"/>
</dbReference>
<dbReference type="PANTHER" id="PTHR43255:SF1">
    <property type="entry name" value="IRON-SULFUR-BINDING OXIDOREDUCTASE FADF-RELATED"/>
    <property type="match status" value="1"/>
</dbReference>
<dbReference type="HOGENOM" id="CLU_705340_0_0_2"/>
<evidence type="ECO:0000313" key="10">
    <source>
        <dbReference type="Proteomes" id="UP000013307"/>
    </source>
</evidence>
<proteinExistence type="inferred from homology"/>
<dbReference type="Pfam" id="PF13183">
    <property type="entry name" value="Fer4_8"/>
    <property type="match status" value="1"/>
</dbReference>
<dbReference type="OrthoDB" id="144910at2157"/>
<dbReference type="AlphaFoldDB" id="N0BN76"/>
<dbReference type="GO" id="GO:0005886">
    <property type="term" value="C:plasma membrane"/>
    <property type="evidence" value="ECO:0007669"/>
    <property type="project" value="TreeGrafter"/>
</dbReference>
<dbReference type="SUPFAM" id="SSF46548">
    <property type="entry name" value="alpha-helical ferredoxin"/>
    <property type="match status" value="1"/>
</dbReference>
<dbReference type="InterPro" id="IPR017896">
    <property type="entry name" value="4Fe4S_Fe-S-bd"/>
</dbReference>
<evidence type="ECO:0000256" key="4">
    <source>
        <dbReference type="ARBA" id="ARBA00023002"/>
    </source>
</evidence>
<dbReference type="RefSeq" id="WP_015591662.1">
    <property type="nucleotide sequence ID" value="NC_021169.1"/>
</dbReference>
<accession>N0BN76</accession>
<protein>
    <submittedName>
        <fullName evidence="9">Putative adenylylsulfate reductase-associated electron transfer protein QmoC</fullName>
    </submittedName>
</protein>
<evidence type="ECO:0000256" key="5">
    <source>
        <dbReference type="ARBA" id="ARBA00023004"/>
    </source>
</evidence>
<keyword evidence="6" id="KW-0411">Iron-sulfur</keyword>
<reference evidence="9 10" key="1">
    <citation type="journal article" date="2013" name="Genome Announc.">
        <title>Complete Genome Sequence of the Thermophilic and Facultatively Chemolithoautotrophic Sulfate Reducer Archaeoglobus sulfaticallidus Strain PM70-1T.</title>
        <authorList>
            <person name="Stokke R."/>
            <person name="Hocking W.P."/>
            <person name="Steinsbu B.O."/>
            <person name="Steen I.H."/>
        </authorList>
    </citation>
    <scope>NUCLEOTIDE SEQUENCE [LARGE SCALE GENOMIC DNA]</scope>
    <source>
        <strain evidence="9">PM70-1</strain>
    </source>
</reference>
<dbReference type="Gene3D" id="1.20.950.20">
    <property type="entry name" value="Transmembrane di-heme cytochromes, Chain C"/>
    <property type="match status" value="1"/>
</dbReference>
<dbReference type="NCBIfam" id="NF038018">
    <property type="entry name" value="qmoC"/>
    <property type="match status" value="1"/>
</dbReference>
<dbReference type="PANTHER" id="PTHR43255">
    <property type="entry name" value="IRON-SULFUR-BINDING OXIDOREDUCTASE FADF-RELATED-RELATED"/>
    <property type="match status" value="1"/>
</dbReference>
<keyword evidence="4" id="KW-0560">Oxidoreductase</keyword>
<feature type="transmembrane region" description="Helical" evidence="7">
    <location>
        <begin position="239"/>
        <end position="259"/>
    </location>
</feature>
<dbReference type="KEGG" id="ast:Asulf_02108"/>
<dbReference type="InterPro" id="IPR009051">
    <property type="entry name" value="Helical_ferredxn"/>
</dbReference>
<organism evidence="9 10">
    <name type="scientific">Archaeoglobus sulfaticallidus PM70-1</name>
    <dbReference type="NCBI Taxonomy" id="387631"/>
    <lineage>
        <taxon>Archaea</taxon>
        <taxon>Methanobacteriati</taxon>
        <taxon>Methanobacteriota</taxon>
        <taxon>Archaeoglobi</taxon>
        <taxon>Archaeoglobales</taxon>
        <taxon>Archaeoglobaceae</taxon>
        <taxon>Archaeoglobus</taxon>
    </lineage>
</organism>
<keyword evidence="10" id="KW-1185">Reference proteome</keyword>
<dbReference type="eggNOG" id="arCOG00964">
    <property type="taxonomic scope" value="Archaea"/>
</dbReference>
<dbReference type="SUPFAM" id="SSF103501">
    <property type="entry name" value="Respiratory nitrate reductase 1 gamma chain"/>
    <property type="match status" value="1"/>
</dbReference>
<dbReference type="GO" id="GO:0016491">
    <property type="term" value="F:oxidoreductase activity"/>
    <property type="evidence" value="ECO:0007669"/>
    <property type="project" value="UniProtKB-KW"/>
</dbReference>
<evidence type="ECO:0000313" key="9">
    <source>
        <dbReference type="EMBL" id="AGK62066.1"/>
    </source>
</evidence>
<feature type="transmembrane region" description="Helical" evidence="7">
    <location>
        <begin position="153"/>
        <end position="175"/>
    </location>
</feature>
<name>N0BN76_9EURY</name>
<keyword evidence="2" id="KW-0004">4Fe-4S</keyword>
<evidence type="ECO:0000259" key="8">
    <source>
        <dbReference type="Pfam" id="PF13183"/>
    </source>
</evidence>
<dbReference type="STRING" id="387631.Asulf_02108"/>
<keyword evidence="3" id="KW-0479">Metal-binding</keyword>
<keyword evidence="7" id="KW-0812">Transmembrane</keyword>
<dbReference type="GO" id="GO:0051539">
    <property type="term" value="F:4 iron, 4 sulfur cluster binding"/>
    <property type="evidence" value="ECO:0007669"/>
    <property type="project" value="UniProtKB-KW"/>
</dbReference>
<dbReference type="InterPro" id="IPR036197">
    <property type="entry name" value="NarG-like_sf"/>
</dbReference>
<feature type="transmembrane region" description="Helical" evidence="7">
    <location>
        <begin position="337"/>
        <end position="358"/>
    </location>
</feature>
<evidence type="ECO:0000256" key="7">
    <source>
        <dbReference type="SAM" id="Phobius"/>
    </source>
</evidence>
<evidence type="ECO:0000256" key="6">
    <source>
        <dbReference type="ARBA" id="ARBA00023014"/>
    </source>
</evidence>
<feature type="transmembrane region" description="Helical" evidence="7">
    <location>
        <begin position="310"/>
        <end position="331"/>
    </location>
</feature>
<evidence type="ECO:0000256" key="1">
    <source>
        <dbReference type="ARBA" id="ARBA00007097"/>
    </source>
</evidence>
<dbReference type="GO" id="GO:0046872">
    <property type="term" value="F:metal ion binding"/>
    <property type="evidence" value="ECO:0007669"/>
    <property type="project" value="UniProtKB-KW"/>
</dbReference>
<keyword evidence="5" id="KW-0408">Iron</keyword>
<dbReference type="InterPro" id="IPR017900">
    <property type="entry name" value="4Fe4S_Fe_S_CS"/>
</dbReference>
<dbReference type="InterPro" id="IPR051460">
    <property type="entry name" value="HdrC_iron-sulfur_subunit"/>
</dbReference>
<dbReference type="PROSITE" id="PS00198">
    <property type="entry name" value="4FE4S_FER_1"/>
    <property type="match status" value="1"/>
</dbReference>
<feature type="transmembrane region" description="Helical" evidence="7">
    <location>
        <begin position="279"/>
        <end position="298"/>
    </location>
</feature>